<sequence length="561" mass="63875">MKYLKRIFALDPQFIYFLLILTTVVYAFSWSGEFLSDDIAGIQYNPNISDFFLQLKTLNINNIYNSTILNIFGVKPFWFHLSNTIFHLMAVVAVYVFIHKLSKTLWVTRLTTLLFAIHPIETEVIAWISGLSYATYTLLFIISLTFYLVAFKAIKNTSNKLKYLICANIFLILSLSSSEKAVIYPAILIAMLVFFIRPFTKINIFSTIPAFIISGIYTLSRISDVSARLGNVNSGYTGESVAFDPLVQIPIAIYSYIKLILIPFNLTLYHEFNSFPQWEYALAVIVTIITLAIIIASSYYALKKQRPLVALIPFGLIFFISSLALTLLPINIAWVVAERYVHLGSIGFFISISATIYIIIDKLSINKDSFYQWTFIVLIPLLAILTIRRNLQWHSQDTLWPATVKISPDSAYAWNNMGDYYGRHGDTKNSIQAFENARKIRPRYADATHNLANVYMQIGEATKASELFKEALSYSPTLYQSYTNLGRIALSLQQFEPAIDYLVKATEINPDPFNEYLLLYVVYSKIDTNKATSALARAITLAKNNPQRLQIINQVQQNPKL</sequence>
<feature type="transmembrane region" description="Helical" evidence="4">
    <location>
        <begin position="161"/>
        <end position="177"/>
    </location>
</feature>
<dbReference type="Gene3D" id="1.25.40.10">
    <property type="entry name" value="Tetratricopeptide repeat domain"/>
    <property type="match status" value="1"/>
</dbReference>
<dbReference type="AlphaFoldDB" id="A0A2H0BYP0"/>
<keyword evidence="4" id="KW-0812">Transmembrane</keyword>
<comment type="caution">
    <text evidence="5">The sequence shown here is derived from an EMBL/GenBank/DDBJ whole genome shotgun (WGS) entry which is preliminary data.</text>
</comment>
<dbReference type="SUPFAM" id="SSF48452">
    <property type="entry name" value="TPR-like"/>
    <property type="match status" value="1"/>
</dbReference>
<keyword evidence="4" id="KW-0472">Membrane</keyword>
<dbReference type="InterPro" id="IPR011990">
    <property type="entry name" value="TPR-like_helical_dom_sf"/>
</dbReference>
<feature type="transmembrane region" description="Helical" evidence="4">
    <location>
        <begin position="134"/>
        <end position="154"/>
    </location>
</feature>
<feature type="transmembrane region" description="Helical" evidence="4">
    <location>
        <begin position="247"/>
        <end position="268"/>
    </location>
</feature>
<feature type="repeat" description="TPR" evidence="3">
    <location>
        <begin position="411"/>
        <end position="444"/>
    </location>
</feature>
<feature type="repeat" description="TPR" evidence="3">
    <location>
        <begin position="479"/>
        <end position="512"/>
    </location>
</feature>
<feature type="transmembrane region" description="Helical" evidence="4">
    <location>
        <begin position="110"/>
        <end position="128"/>
    </location>
</feature>
<feature type="transmembrane region" description="Helical" evidence="4">
    <location>
        <begin position="308"/>
        <end position="328"/>
    </location>
</feature>
<dbReference type="PANTHER" id="PTHR44227:SF3">
    <property type="entry name" value="PROTEIN O-MANNOSYL-TRANSFERASE TMTC4"/>
    <property type="match status" value="1"/>
</dbReference>
<accession>A0A2H0BYP0</accession>
<dbReference type="InterPro" id="IPR052346">
    <property type="entry name" value="O-mannosyl-transferase_TMTC"/>
</dbReference>
<dbReference type="Pfam" id="PF13181">
    <property type="entry name" value="TPR_8"/>
    <property type="match status" value="3"/>
</dbReference>
<evidence type="ECO:0000256" key="1">
    <source>
        <dbReference type="ARBA" id="ARBA00022737"/>
    </source>
</evidence>
<dbReference type="PROSITE" id="PS50005">
    <property type="entry name" value="TPR"/>
    <property type="match status" value="3"/>
</dbReference>
<keyword evidence="2 3" id="KW-0802">TPR repeat</keyword>
<dbReference type="EMBL" id="PCTA01000003">
    <property type="protein sequence ID" value="PIP62150.1"/>
    <property type="molecule type" value="Genomic_DNA"/>
</dbReference>
<feature type="transmembrane region" description="Helical" evidence="4">
    <location>
        <begin position="183"/>
        <end position="200"/>
    </location>
</feature>
<dbReference type="PANTHER" id="PTHR44227">
    <property type="match status" value="1"/>
</dbReference>
<dbReference type="Proteomes" id="UP000231246">
    <property type="component" value="Unassembled WGS sequence"/>
</dbReference>
<name>A0A2H0BYP0_9BACT</name>
<evidence type="ECO:0000256" key="3">
    <source>
        <dbReference type="PROSITE-ProRule" id="PRU00339"/>
    </source>
</evidence>
<organism evidence="5 6">
    <name type="scientific">Candidatus Roizmanbacteria bacterium CG22_combo_CG10-13_8_21_14_all_38_20</name>
    <dbReference type="NCBI Taxonomy" id="1974862"/>
    <lineage>
        <taxon>Bacteria</taxon>
        <taxon>Candidatus Roizmaniibacteriota</taxon>
    </lineage>
</organism>
<gene>
    <name evidence="5" type="ORF">COW99_00495</name>
</gene>
<feature type="transmembrane region" description="Helical" evidence="4">
    <location>
        <begin position="207"/>
        <end position="227"/>
    </location>
</feature>
<evidence type="ECO:0000313" key="5">
    <source>
        <dbReference type="EMBL" id="PIP62150.1"/>
    </source>
</evidence>
<feature type="transmembrane region" description="Helical" evidence="4">
    <location>
        <begin position="77"/>
        <end position="98"/>
    </location>
</feature>
<feature type="transmembrane region" description="Helical" evidence="4">
    <location>
        <begin position="280"/>
        <end position="302"/>
    </location>
</feature>
<keyword evidence="1" id="KW-0677">Repeat</keyword>
<evidence type="ECO:0000313" key="6">
    <source>
        <dbReference type="Proteomes" id="UP000231246"/>
    </source>
</evidence>
<feature type="transmembrane region" description="Helical" evidence="4">
    <location>
        <begin position="7"/>
        <end position="28"/>
    </location>
</feature>
<reference evidence="5 6" key="1">
    <citation type="submission" date="2017-09" db="EMBL/GenBank/DDBJ databases">
        <title>Depth-based differentiation of microbial function through sediment-hosted aquifers and enrichment of novel symbionts in the deep terrestrial subsurface.</title>
        <authorList>
            <person name="Probst A.J."/>
            <person name="Ladd B."/>
            <person name="Jarett J.K."/>
            <person name="Geller-Mcgrath D.E."/>
            <person name="Sieber C.M."/>
            <person name="Emerson J.B."/>
            <person name="Anantharaman K."/>
            <person name="Thomas B.C."/>
            <person name="Malmstrom R."/>
            <person name="Stieglmeier M."/>
            <person name="Klingl A."/>
            <person name="Woyke T."/>
            <person name="Ryan C.M."/>
            <person name="Banfield J.F."/>
        </authorList>
    </citation>
    <scope>NUCLEOTIDE SEQUENCE [LARGE SCALE GENOMIC DNA]</scope>
    <source>
        <strain evidence="5">CG22_combo_CG10-13_8_21_14_all_38_20</strain>
    </source>
</reference>
<dbReference type="SMART" id="SM00028">
    <property type="entry name" value="TPR"/>
    <property type="match status" value="3"/>
</dbReference>
<dbReference type="InterPro" id="IPR019734">
    <property type="entry name" value="TPR_rpt"/>
</dbReference>
<proteinExistence type="predicted"/>
<dbReference type="PROSITE" id="PS50293">
    <property type="entry name" value="TPR_REGION"/>
    <property type="match status" value="1"/>
</dbReference>
<protein>
    <submittedName>
        <fullName evidence="5">Uncharacterized protein</fullName>
    </submittedName>
</protein>
<feature type="transmembrane region" description="Helical" evidence="4">
    <location>
        <begin position="370"/>
        <end position="387"/>
    </location>
</feature>
<feature type="transmembrane region" description="Helical" evidence="4">
    <location>
        <begin position="340"/>
        <end position="358"/>
    </location>
</feature>
<evidence type="ECO:0000256" key="4">
    <source>
        <dbReference type="SAM" id="Phobius"/>
    </source>
</evidence>
<evidence type="ECO:0000256" key="2">
    <source>
        <dbReference type="ARBA" id="ARBA00022803"/>
    </source>
</evidence>
<feature type="repeat" description="TPR" evidence="3">
    <location>
        <begin position="445"/>
        <end position="478"/>
    </location>
</feature>
<keyword evidence="4" id="KW-1133">Transmembrane helix</keyword>